<dbReference type="VEuPathDB" id="VectorBase:RSAN_050909"/>
<name>A0A9D4TBB3_RHISA</name>
<organism evidence="1 2">
    <name type="scientific">Rhipicephalus sanguineus</name>
    <name type="common">Brown dog tick</name>
    <name type="synonym">Ixodes sanguineus</name>
    <dbReference type="NCBI Taxonomy" id="34632"/>
    <lineage>
        <taxon>Eukaryota</taxon>
        <taxon>Metazoa</taxon>
        <taxon>Ecdysozoa</taxon>
        <taxon>Arthropoda</taxon>
        <taxon>Chelicerata</taxon>
        <taxon>Arachnida</taxon>
        <taxon>Acari</taxon>
        <taxon>Parasitiformes</taxon>
        <taxon>Ixodida</taxon>
        <taxon>Ixodoidea</taxon>
        <taxon>Ixodidae</taxon>
        <taxon>Rhipicephalinae</taxon>
        <taxon>Rhipicephalus</taxon>
        <taxon>Rhipicephalus</taxon>
    </lineage>
</organism>
<reference evidence="1" key="1">
    <citation type="journal article" date="2020" name="Cell">
        <title>Large-Scale Comparative Analyses of Tick Genomes Elucidate Their Genetic Diversity and Vector Capacities.</title>
        <authorList>
            <consortium name="Tick Genome and Microbiome Consortium (TIGMIC)"/>
            <person name="Jia N."/>
            <person name="Wang J."/>
            <person name="Shi W."/>
            <person name="Du L."/>
            <person name="Sun Y."/>
            <person name="Zhan W."/>
            <person name="Jiang J.F."/>
            <person name="Wang Q."/>
            <person name="Zhang B."/>
            <person name="Ji P."/>
            <person name="Bell-Sakyi L."/>
            <person name="Cui X.M."/>
            <person name="Yuan T.T."/>
            <person name="Jiang B.G."/>
            <person name="Yang W.F."/>
            <person name="Lam T.T."/>
            <person name="Chang Q.C."/>
            <person name="Ding S.J."/>
            <person name="Wang X.J."/>
            <person name="Zhu J.G."/>
            <person name="Ruan X.D."/>
            <person name="Zhao L."/>
            <person name="Wei J.T."/>
            <person name="Ye R.Z."/>
            <person name="Que T.C."/>
            <person name="Du C.H."/>
            <person name="Zhou Y.H."/>
            <person name="Cheng J.X."/>
            <person name="Dai P.F."/>
            <person name="Guo W.B."/>
            <person name="Han X.H."/>
            <person name="Huang E.J."/>
            <person name="Li L.F."/>
            <person name="Wei W."/>
            <person name="Gao Y.C."/>
            <person name="Liu J.Z."/>
            <person name="Shao H.Z."/>
            <person name="Wang X."/>
            <person name="Wang C.C."/>
            <person name="Yang T.C."/>
            <person name="Huo Q.B."/>
            <person name="Li W."/>
            <person name="Chen H.Y."/>
            <person name="Chen S.E."/>
            <person name="Zhou L.G."/>
            <person name="Ni X.B."/>
            <person name="Tian J.H."/>
            <person name="Sheng Y."/>
            <person name="Liu T."/>
            <person name="Pan Y.S."/>
            <person name="Xia L.Y."/>
            <person name="Li J."/>
            <person name="Zhao F."/>
            <person name="Cao W.C."/>
        </authorList>
    </citation>
    <scope>NUCLEOTIDE SEQUENCE</scope>
    <source>
        <strain evidence="1">Rsan-2018</strain>
    </source>
</reference>
<sequence>MRSGVLRAPTGQTIYKGYKQDLRKEHDGTAEFAIRDAHTGAHSRRGDVEPLGYNLLQQLCCRRLWEDNLKNAKYATSQFLQKVAYVIYEDTPHCERLKSSVEKGILTACFKSDSGLLSTRSKTPCCYSFSPMKRVPREIILAEDTTG</sequence>
<dbReference type="AlphaFoldDB" id="A0A9D4TBB3"/>
<protein>
    <submittedName>
        <fullName evidence="1">Uncharacterized protein</fullName>
    </submittedName>
</protein>
<dbReference type="EMBL" id="JABSTV010001245">
    <property type="protein sequence ID" value="KAH7984320.1"/>
    <property type="molecule type" value="Genomic_DNA"/>
</dbReference>
<accession>A0A9D4TBB3</accession>
<reference evidence="1" key="2">
    <citation type="submission" date="2021-09" db="EMBL/GenBank/DDBJ databases">
        <authorList>
            <person name="Jia N."/>
            <person name="Wang J."/>
            <person name="Shi W."/>
            <person name="Du L."/>
            <person name="Sun Y."/>
            <person name="Zhan W."/>
            <person name="Jiang J."/>
            <person name="Wang Q."/>
            <person name="Zhang B."/>
            <person name="Ji P."/>
            <person name="Sakyi L.B."/>
            <person name="Cui X."/>
            <person name="Yuan T."/>
            <person name="Jiang B."/>
            <person name="Yang W."/>
            <person name="Lam T.T.-Y."/>
            <person name="Chang Q."/>
            <person name="Ding S."/>
            <person name="Wang X."/>
            <person name="Zhu J."/>
            <person name="Ruan X."/>
            <person name="Zhao L."/>
            <person name="Wei J."/>
            <person name="Que T."/>
            <person name="Du C."/>
            <person name="Cheng J."/>
            <person name="Dai P."/>
            <person name="Han X."/>
            <person name="Huang E."/>
            <person name="Gao Y."/>
            <person name="Liu J."/>
            <person name="Shao H."/>
            <person name="Ye R."/>
            <person name="Li L."/>
            <person name="Wei W."/>
            <person name="Wang X."/>
            <person name="Wang C."/>
            <person name="Huo Q."/>
            <person name="Li W."/>
            <person name="Guo W."/>
            <person name="Chen H."/>
            <person name="Chen S."/>
            <person name="Zhou L."/>
            <person name="Zhou L."/>
            <person name="Ni X."/>
            <person name="Tian J."/>
            <person name="Zhou Y."/>
            <person name="Sheng Y."/>
            <person name="Liu T."/>
            <person name="Pan Y."/>
            <person name="Xia L."/>
            <person name="Li J."/>
            <person name="Zhao F."/>
            <person name="Cao W."/>
        </authorList>
    </citation>
    <scope>NUCLEOTIDE SEQUENCE</scope>
    <source>
        <strain evidence="1">Rsan-2018</strain>
        <tissue evidence="1">Larvae</tissue>
    </source>
</reference>
<keyword evidence="2" id="KW-1185">Reference proteome</keyword>
<evidence type="ECO:0000313" key="2">
    <source>
        <dbReference type="Proteomes" id="UP000821837"/>
    </source>
</evidence>
<dbReference type="Proteomes" id="UP000821837">
    <property type="component" value="Chromosome 1"/>
</dbReference>
<proteinExistence type="predicted"/>
<comment type="caution">
    <text evidence="1">The sequence shown here is derived from an EMBL/GenBank/DDBJ whole genome shotgun (WGS) entry which is preliminary data.</text>
</comment>
<evidence type="ECO:0000313" key="1">
    <source>
        <dbReference type="EMBL" id="KAH7984320.1"/>
    </source>
</evidence>
<gene>
    <name evidence="1" type="ORF">HPB52_019184</name>
</gene>
<dbReference type="Gene3D" id="1.10.510.10">
    <property type="entry name" value="Transferase(Phosphotransferase) domain 1"/>
    <property type="match status" value="1"/>
</dbReference>